<dbReference type="EMBL" id="BARS01011175">
    <property type="protein sequence ID" value="GAF99400.1"/>
    <property type="molecule type" value="Genomic_DNA"/>
</dbReference>
<comment type="caution">
    <text evidence="1">The sequence shown here is derived from an EMBL/GenBank/DDBJ whole genome shotgun (WGS) entry which is preliminary data.</text>
</comment>
<evidence type="ECO:0000313" key="1">
    <source>
        <dbReference type="EMBL" id="GAF99400.1"/>
    </source>
</evidence>
<protein>
    <submittedName>
        <fullName evidence="1">Uncharacterized protein</fullName>
    </submittedName>
</protein>
<dbReference type="Gene3D" id="3.40.50.300">
    <property type="entry name" value="P-loop containing nucleotide triphosphate hydrolases"/>
    <property type="match status" value="1"/>
</dbReference>
<dbReference type="AlphaFoldDB" id="X0VFT0"/>
<dbReference type="SUPFAM" id="SSF52540">
    <property type="entry name" value="P-loop containing nucleoside triphosphate hydrolases"/>
    <property type="match status" value="1"/>
</dbReference>
<organism evidence="1">
    <name type="scientific">marine sediment metagenome</name>
    <dbReference type="NCBI Taxonomy" id="412755"/>
    <lineage>
        <taxon>unclassified sequences</taxon>
        <taxon>metagenomes</taxon>
        <taxon>ecological metagenomes</taxon>
    </lineage>
</organism>
<accession>X0VFT0</accession>
<proteinExistence type="predicted"/>
<gene>
    <name evidence="1" type="ORF">S01H1_20424</name>
</gene>
<dbReference type="InterPro" id="IPR027417">
    <property type="entry name" value="P-loop_NTPase"/>
</dbReference>
<sequence>MDEPSAGVDLELKEELYNLLKELHFKKRKTIILVSNYIEKIQKLFGWQVSDAIQ</sequence>
<reference evidence="1" key="1">
    <citation type="journal article" date="2014" name="Front. Microbiol.">
        <title>High frequency of phylogenetically diverse reductive dehalogenase-homologous genes in deep subseafloor sedimentary metagenomes.</title>
        <authorList>
            <person name="Kawai M."/>
            <person name="Futagami T."/>
            <person name="Toyoda A."/>
            <person name="Takaki Y."/>
            <person name="Nishi S."/>
            <person name="Hori S."/>
            <person name="Arai W."/>
            <person name="Tsubouchi T."/>
            <person name="Morono Y."/>
            <person name="Uchiyama I."/>
            <person name="Ito T."/>
            <person name="Fujiyama A."/>
            <person name="Inagaki F."/>
            <person name="Takami H."/>
        </authorList>
    </citation>
    <scope>NUCLEOTIDE SEQUENCE</scope>
    <source>
        <strain evidence="1">Expedition CK06-06</strain>
    </source>
</reference>
<name>X0VFT0_9ZZZZ</name>